<dbReference type="Proteomes" id="UP000749559">
    <property type="component" value="Unassembled WGS sequence"/>
</dbReference>
<evidence type="ECO:0000256" key="4">
    <source>
        <dbReference type="SAM" id="Coils"/>
    </source>
</evidence>
<gene>
    <name evidence="6" type="ORF">OFUS_LOCUS21056</name>
</gene>
<dbReference type="SUPFAM" id="SSF46579">
    <property type="entry name" value="Prefoldin"/>
    <property type="match status" value="1"/>
</dbReference>
<feature type="region of interest" description="Disordered" evidence="5">
    <location>
        <begin position="123"/>
        <end position="152"/>
    </location>
</feature>
<name>A0A8J1TX53_OWEFU</name>
<comment type="caution">
    <text evidence="6">The sequence shown here is derived from an EMBL/GenBank/DDBJ whole genome shotgun (WGS) entry which is preliminary data.</text>
</comment>
<reference evidence="6" key="1">
    <citation type="submission" date="2022-03" db="EMBL/GenBank/DDBJ databases">
        <authorList>
            <person name="Martin C."/>
        </authorList>
    </citation>
    <scope>NUCLEOTIDE SEQUENCE</scope>
</reference>
<dbReference type="InterPro" id="IPR027235">
    <property type="entry name" value="PFD2"/>
</dbReference>
<keyword evidence="7" id="KW-1185">Reference proteome</keyword>
<evidence type="ECO:0000313" key="7">
    <source>
        <dbReference type="Proteomes" id="UP000749559"/>
    </source>
</evidence>
<keyword evidence="4" id="KW-0175">Coiled coil</keyword>
<dbReference type="GO" id="GO:0051082">
    <property type="term" value="F:unfolded protein binding"/>
    <property type="evidence" value="ECO:0007669"/>
    <property type="project" value="InterPro"/>
</dbReference>
<dbReference type="GO" id="GO:0006457">
    <property type="term" value="P:protein folding"/>
    <property type="evidence" value="ECO:0007669"/>
    <property type="project" value="InterPro"/>
</dbReference>
<evidence type="ECO:0000256" key="5">
    <source>
        <dbReference type="SAM" id="MobiDB-lite"/>
    </source>
</evidence>
<evidence type="ECO:0000313" key="6">
    <source>
        <dbReference type="EMBL" id="CAH1796673.1"/>
    </source>
</evidence>
<sequence>CFKMATADSKNSKSSKKPGLSQEQIVSGFNELRQQQRAYASKLSELEMERKEHDLVIESLKEVDEDRKCFRMVGGVLVERTVKEVLPALVANSEQIGKLIESFKSQLESKGKEINEYRETHNIKVRGEDGKTPEAAKDTKSSTQGVLVAQNA</sequence>
<dbReference type="GO" id="GO:0016272">
    <property type="term" value="C:prefoldin complex"/>
    <property type="evidence" value="ECO:0007669"/>
    <property type="project" value="InterPro"/>
</dbReference>
<feature type="non-terminal residue" evidence="6">
    <location>
        <position position="152"/>
    </location>
</feature>
<proteinExistence type="inferred from homology"/>
<keyword evidence="2" id="KW-0143">Chaperone</keyword>
<comment type="similarity">
    <text evidence="1">Belongs to the prefoldin subunit beta family.</text>
</comment>
<accession>A0A8J1TX53</accession>
<dbReference type="PANTHER" id="PTHR13303">
    <property type="entry name" value="PREFOLDIN SUBUNIT 2"/>
    <property type="match status" value="1"/>
</dbReference>
<evidence type="ECO:0000256" key="1">
    <source>
        <dbReference type="ARBA" id="ARBA00008045"/>
    </source>
</evidence>
<feature type="compositionally biased region" description="Polar residues" evidence="5">
    <location>
        <begin position="141"/>
        <end position="152"/>
    </location>
</feature>
<evidence type="ECO:0000256" key="2">
    <source>
        <dbReference type="ARBA" id="ARBA00023186"/>
    </source>
</evidence>
<organism evidence="6 7">
    <name type="scientific">Owenia fusiformis</name>
    <name type="common">Polychaete worm</name>
    <dbReference type="NCBI Taxonomy" id="6347"/>
    <lineage>
        <taxon>Eukaryota</taxon>
        <taxon>Metazoa</taxon>
        <taxon>Spiralia</taxon>
        <taxon>Lophotrochozoa</taxon>
        <taxon>Annelida</taxon>
        <taxon>Polychaeta</taxon>
        <taxon>Sedentaria</taxon>
        <taxon>Canalipalpata</taxon>
        <taxon>Sabellida</taxon>
        <taxon>Oweniida</taxon>
        <taxon>Oweniidae</taxon>
        <taxon>Owenia</taxon>
    </lineage>
</organism>
<dbReference type="InterPro" id="IPR002777">
    <property type="entry name" value="PFD_beta-like"/>
</dbReference>
<dbReference type="Pfam" id="PF01920">
    <property type="entry name" value="Prefoldin_2"/>
    <property type="match status" value="1"/>
</dbReference>
<dbReference type="Gene3D" id="1.10.287.370">
    <property type="match status" value="1"/>
</dbReference>
<dbReference type="InterPro" id="IPR009053">
    <property type="entry name" value="Prefoldin"/>
</dbReference>
<comment type="function">
    <text evidence="3">Binds specifically to cytosolic chaperonin (c-CPN) and transfers target proteins to it. Binds to nascent polypeptide chain and promotes folding in an environment in which there are many competing pathways for nonnative proteins.</text>
</comment>
<dbReference type="OrthoDB" id="29646at2759"/>
<dbReference type="CDD" id="cd23163">
    <property type="entry name" value="Prefoldin_2"/>
    <property type="match status" value="1"/>
</dbReference>
<dbReference type="EMBL" id="CAIIXF020000010">
    <property type="protein sequence ID" value="CAH1796673.1"/>
    <property type="molecule type" value="Genomic_DNA"/>
</dbReference>
<feature type="compositionally biased region" description="Basic and acidic residues" evidence="5">
    <location>
        <begin position="123"/>
        <end position="140"/>
    </location>
</feature>
<dbReference type="AlphaFoldDB" id="A0A8J1TX53"/>
<feature type="region of interest" description="Disordered" evidence="5">
    <location>
        <begin position="1"/>
        <end position="21"/>
    </location>
</feature>
<protein>
    <submittedName>
        <fullName evidence="6">Uncharacterized protein</fullName>
    </submittedName>
</protein>
<feature type="coiled-coil region" evidence="4">
    <location>
        <begin position="29"/>
        <end position="63"/>
    </location>
</feature>
<evidence type="ECO:0000256" key="3">
    <source>
        <dbReference type="ARBA" id="ARBA00024667"/>
    </source>
</evidence>
<dbReference type="FunFam" id="1.10.287.370:FF:000002">
    <property type="entry name" value="Prefoldin subunit 2"/>
    <property type="match status" value="1"/>
</dbReference>